<comment type="caution">
    <text evidence="2">The sequence shown here is derived from an EMBL/GenBank/DDBJ whole genome shotgun (WGS) entry which is preliminary data.</text>
</comment>
<dbReference type="RefSeq" id="WP_161968141.1">
    <property type="nucleotide sequence ID" value="NZ_NIDE01000020.1"/>
</dbReference>
<dbReference type="AlphaFoldDB" id="A0A225DB85"/>
<dbReference type="Proteomes" id="UP000214646">
    <property type="component" value="Unassembled WGS sequence"/>
</dbReference>
<reference evidence="3" key="1">
    <citation type="submission" date="2017-06" db="EMBL/GenBank/DDBJ databases">
        <title>Genome analysis of Fimbriiglobus ruber SP5, the first member of the order Planctomycetales with confirmed chitinolytic capability.</title>
        <authorList>
            <person name="Ravin N.V."/>
            <person name="Rakitin A.L."/>
            <person name="Ivanova A.A."/>
            <person name="Beletsky A.V."/>
            <person name="Kulichevskaya I.S."/>
            <person name="Mardanov A.V."/>
            <person name="Dedysh S.N."/>
        </authorList>
    </citation>
    <scope>NUCLEOTIDE SEQUENCE [LARGE SCALE GENOMIC DNA]</scope>
    <source>
        <strain evidence="3">SP5</strain>
    </source>
</reference>
<accession>A0A225DB85</accession>
<name>A0A225DB85_9BACT</name>
<proteinExistence type="predicted"/>
<evidence type="ECO:0000313" key="3">
    <source>
        <dbReference type="Proteomes" id="UP000214646"/>
    </source>
</evidence>
<protein>
    <submittedName>
        <fullName evidence="2">Uncharacterized protein</fullName>
    </submittedName>
</protein>
<evidence type="ECO:0000313" key="2">
    <source>
        <dbReference type="EMBL" id="OWK34566.1"/>
    </source>
</evidence>
<dbReference type="EMBL" id="NIDE01000020">
    <property type="protein sequence ID" value="OWK34566.1"/>
    <property type="molecule type" value="Genomic_DNA"/>
</dbReference>
<keyword evidence="3" id="KW-1185">Reference proteome</keyword>
<gene>
    <name evidence="2" type="ORF">FRUB_10537</name>
</gene>
<organism evidence="2 3">
    <name type="scientific">Fimbriiglobus ruber</name>
    <dbReference type="NCBI Taxonomy" id="1908690"/>
    <lineage>
        <taxon>Bacteria</taxon>
        <taxon>Pseudomonadati</taxon>
        <taxon>Planctomycetota</taxon>
        <taxon>Planctomycetia</taxon>
        <taxon>Gemmatales</taxon>
        <taxon>Gemmataceae</taxon>
        <taxon>Fimbriiglobus</taxon>
    </lineage>
</organism>
<sequence>MSFQVVLPAFSGRYGRPVRMTAGKALSIRRRQGATAAEHTGPRRYSGSIALWH</sequence>
<feature type="region of interest" description="Disordered" evidence="1">
    <location>
        <begin position="30"/>
        <end position="53"/>
    </location>
</feature>
<evidence type="ECO:0000256" key="1">
    <source>
        <dbReference type="SAM" id="MobiDB-lite"/>
    </source>
</evidence>